<proteinExistence type="inferred from homology"/>
<evidence type="ECO:0000256" key="2">
    <source>
        <dbReference type="ARBA" id="ARBA00012118"/>
    </source>
</evidence>
<feature type="compositionally biased region" description="Basic and acidic residues" evidence="9">
    <location>
        <begin position="21"/>
        <end position="31"/>
    </location>
</feature>
<dbReference type="EMBL" id="UINC01117626">
    <property type="protein sequence ID" value="SVC90180.1"/>
    <property type="molecule type" value="Genomic_DNA"/>
</dbReference>
<dbReference type="GO" id="GO:0005829">
    <property type="term" value="C:cytosol"/>
    <property type="evidence" value="ECO:0007669"/>
    <property type="project" value="TreeGrafter"/>
</dbReference>
<evidence type="ECO:0000256" key="3">
    <source>
        <dbReference type="ARBA" id="ARBA00022490"/>
    </source>
</evidence>
<feature type="region of interest" description="Disordered" evidence="9">
    <location>
        <begin position="1"/>
        <end position="31"/>
    </location>
</feature>
<evidence type="ECO:0000256" key="8">
    <source>
        <dbReference type="ARBA" id="ARBA00022840"/>
    </source>
</evidence>
<dbReference type="HAMAP" id="MF_00124">
    <property type="entry name" value="Thymidine_kinase"/>
    <property type="match status" value="1"/>
</dbReference>
<keyword evidence="5" id="KW-0808">Transferase</keyword>
<keyword evidence="8" id="KW-0067">ATP-binding</keyword>
<dbReference type="NCBIfam" id="NF003296">
    <property type="entry name" value="PRK04296.1-1"/>
    <property type="match status" value="1"/>
</dbReference>
<evidence type="ECO:0000256" key="6">
    <source>
        <dbReference type="ARBA" id="ARBA00022741"/>
    </source>
</evidence>
<dbReference type="PANTHER" id="PTHR11441">
    <property type="entry name" value="THYMIDINE KINASE"/>
    <property type="match status" value="1"/>
</dbReference>
<dbReference type="PIRSF" id="PIRSF035805">
    <property type="entry name" value="TK_cell"/>
    <property type="match status" value="1"/>
</dbReference>
<dbReference type="Pfam" id="PF00265">
    <property type="entry name" value="TK"/>
    <property type="match status" value="1"/>
</dbReference>
<dbReference type="GO" id="GO:0005524">
    <property type="term" value="F:ATP binding"/>
    <property type="evidence" value="ECO:0007669"/>
    <property type="project" value="UniProtKB-KW"/>
</dbReference>
<protein>
    <recommendedName>
        <fullName evidence="2">thymidine kinase</fullName>
        <ecNumber evidence="2">2.7.1.21</ecNumber>
    </recommendedName>
</protein>
<evidence type="ECO:0000256" key="1">
    <source>
        <dbReference type="ARBA" id="ARBA00007587"/>
    </source>
</evidence>
<dbReference type="GO" id="GO:0071897">
    <property type="term" value="P:DNA biosynthetic process"/>
    <property type="evidence" value="ECO:0007669"/>
    <property type="project" value="UniProtKB-KW"/>
</dbReference>
<keyword evidence="3" id="KW-0963">Cytoplasm</keyword>
<dbReference type="InterPro" id="IPR001267">
    <property type="entry name" value="Thymidine_kinase"/>
</dbReference>
<evidence type="ECO:0000256" key="9">
    <source>
        <dbReference type="SAM" id="MobiDB-lite"/>
    </source>
</evidence>
<keyword evidence="7" id="KW-0418">Kinase</keyword>
<name>A0A382QZ27_9ZZZZ</name>
<dbReference type="GO" id="GO:0046104">
    <property type="term" value="P:thymidine metabolic process"/>
    <property type="evidence" value="ECO:0007669"/>
    <property type="project" value="TreeGrafter"/>
</dbReference>
<reference evidence="10" key="1">
    <citation type="submission" date="2018-05" db="EMBL/GenBank/DDBJ databases">
        <authorList>
            <person name="Lanie J.A."/>
            <person name="Ng W.-L."/>
            <person name="Kazmierczak K.M."/>
            <person name="Andrzejewski T.M."/>
            <person name="Davidsen T.M."/>
            <person name="Wayne K.J."/>
            <person name="Tettelin H."/>
            <person name="Glass J.I."/>
            <person name="Rusch D."/>
            <person name="Podicherti R."/>
            <person name="Tsui H.-C.T."/>
            <person name="Winkler M.E."/>
        </authorList>
    </citation>
    <scope>NUCLEOTIDE SEQUENCE</scope>
</reference>
<dbReference type="EC" id="2.7.1.21" evidence="2"/>
<dbReference type="GO" id="GO:0004797">
    <property type="term" value="F:thymidine kinase activity"/>
    <property type="evidence" value="ECO:0007669"/>
    <property type="project" value="UniProtKB-EC"/>
</dbReference>
<evidence type="ECO:0000256" key="7">
    <source>
        <dbReference type="ARBA" id="ARBA00022777"/>
    </source>
</evidence>
<dbReference type="AlphaFoldDB" id="A0A382QZ27"/>
<dbReference type="Gene3D" id="3.40.50.300">
    <property type="entry name" value="P-loop containing nucleotide triphosphate hydrolases"/>
    <property type="match status" value="1"/>
</dbReference>
<dbReference type="Gene3D" id="3.30.60.20">
    <property type="match status" value="1"/>
</dbReference>
<evidence type="ECO:0000313" key="10">
    <source>
        <dbReference type="EMBL" id="SVC90180.1"/>
    </source>
</evidence>
<sequence length="215" mass="24187">MDSRVQTDLSVREGASVTEATDIRTPDASNDQRGRGWIEVICGSMFSGKSEELIRRLRRAEIARQKVQVFKPRIDDRFDDNHIVSHSRQRILSQRVTTSAELYGSVASDTHVVGIDEAQFYDDGLIEVCQRLIAEGRRVIIAGLDQDYLGRPFEPIPQLLALAEYITKTLAICIQCGAPANHSQRLIASEERVVVGAEDVYEARCRDCFSPDRHQ</sequence>
<organism evidence="10">
    <name type="scientific">marine metagenome</name>
    <dbReference type="NCBI Taxonomy" id="408172"/>
    <lineage>
        <taxon>unclassified sequences</taxon>
        <taxon>metagenomes</taxon>
        <taxon>ecological metagenomes</taxon>
    </lineage>
</organism>
<gene>
    <name evidence="10" type="ORF">METZ01_LOCUS343034</name>
</gene>
<dbReference type="SUPFAM" id="SSF52540">
    <property type="entry name" value="P-loop containing nucleoside triphosphate hydrolases"/>
    <property type="match status" value="1"/>
</dbReference>
<dbReference type="SUPFAM" id="SSF57716">
    <property type="entry name" value="Glucocorticoid receptor-like (DNA-binding domain)"/>
    <property type="match status" value="1"/>
</dbReference>
<keyword evidence="6" id="KW-0547">Nucleotide-binding</keyword>
<dbReference type="InterPro" id="IPR020633">
    <property type="entry name" value="Thymidine_kinase_CS"/>
</dbReference>
<evidence type="ECO:0000256" key="5">
    <source>
        <dbReference type="ARBA" id="ARBA00022679"/>
    </source>
</evidence>
<dbReference type="FunFam" id="3.40.50.300:FF:000384">
    <property type="entry name" value="Thymidine kinase"/>
    <property type="match status" value="1"/>
</dbReference>
<dbReference type="InterPro" id="IPR027417">
    <property type="entry name" value="P-loop_NTPase"/>
</dbReference>
<keyword evidence="4" id="KW-0237">DNA synthesis</keyword>
<accession>A0A382QZ27</accession>
<dbReference type="PANTHER" id="PTHR11441:SF0">
    <property type="entry name" value="THYMIDINE KINASE, CYTOSOLIC"/>
    <property type="match status" value="1"/>
</dbReference>
<evidence type="ECO:0000256" key="4">
    <source>
        <dbReference type="ARBA" id="ARBA00022634"/>
    </source>
</evidence>
<dbReference type="PROSITE" id="PS00603">
    <property type="entry name" value="TK_CELLULAR_TYPE"/>
    <property type="match status" value="1"/>
</dbReference>
<comment type="similarity">
    <text evidence="1">Belongs to the thymidine kinase family.</text>
</comment>